<gene>
    <name evidence="7" type="ORF">OXX778_LOCUS14738</name>
</gene>
<feature type="transmembrane region" description="Helical" evidence="6">
    <location>
        <begin position="477"/>
        <end position="495"/>
    </location>
</feature>
<dbReference type="Pfam" id="PF01027">
    <property type="entry name" value="Bax1-I"/>
    <property type="match status" value="1"/>
</dbReference>
<feature type="compositionally biased region" description="Basic and acidic residues" evidence="5">
    <location>
        <begin position="8"/>
        <end position="56"/>
    </location>
</feature>
<dbReference type="EMBL" id="CAJNOC010003093">
    <property type="protein sequence ID" value="CAF0967422.1"/>
    <property type="molecule type" value="Genomic_DNA"/>
</dbReference>
<dbReference type="InterPro" id="IPR006214">
    <property type="entry name" value="Bax_inhibitor_1-related"/>
</dbReference>
<sequence>MYNYKQNFKGEKKVRIDDSDNNPKKSEYILNEVKETHGVKQREHEEPRSRDEQLKYKKEKKHHRREYSPQVYRSYDEIDRKYEQKRSRRSRNRSYFNPILGDNLAYYNPTRTYVYYRQPFDWYDDDQADVLEEYEEVILPEKQRYYSRGNVYDAYDRFDGSPDRELYRSSSRRRRYSFDESENEEPRQRGIMKKGGLSKRDEHDRDSNLFAFSQKNRREFDRNDDLRDLSEISENFSELSVERNMYKNDADVKISVLRVNNILLADDANELNQLLKFTVTYGHECEIKFNPKITNFIVLFSKIPARSLLNSKQKNMFQDKTIPQEGVSTSSKPSIVDDFMYGSNVAQSHVSVRLGFLRKVYGILSVQLAFTTLISIIIMNSPGFQEIFKENSWILIFNLFVTVGLMIALMVKRTEYPTNYYLLAAFTFFESISIGLITSFYDTWTVVQAFVITTMIVVSLTLYTFQSKRDFKAGGAILSSLLLCLIFGGFFQIFFQSDSLQFGLAVIGAFLFSAFIVYDTQMIMKHLNAEEYIVGVINLYLDIINLFLEILKILDAMKKN</sequence>
<name>A0A814ECP2_9BILA</name>
<comment type="subcellular location">
    <subcellularLocation>
        <location evidence="1">Membrane</location>
        <topology evidence="1">Multi-pass membrane protein</topology>
    </subcellularLocation>
</comment>
<dbReference type="OrthoDB" id="7933078at2759"/>
<accession>A0A814ECP2</accession>
<dbReference type="PANTHER" id="PTHR23291:SF50">
    <property type="entry name" value="PROTEIN LIFEGUARD 4"/>
    <property type="match status" value="1"/>
</dbReference>
<keyword evidence="2 6" id="KW-0812">Transmembrane</keyword>
<feature type="transmembrane region" description="Helical" evidence="6">
    <location>
        <begin position="360"/>
        <end position="380"/>
    </location>
</feature>
<dbReference type="Proteomes" id="UP000663879">
    <property type="component" value="Unassembled WGS sequence"/>
</dbReference>
<evidence type="ECO:0000313" key="7">
    <source>
        <dbReference type="EMBL" id="CAF0967422.1"/>
    </source>
</evidence>
<feature type="transmembrane region" description="Helical" evidence="6">
    <location>
        <begin position="501"/>
        <end position="520"/>
    </location>
</feature>
<feature type="region of interest" description="Disordered" evidence="5">
    <location>
        <begin position="169"/>
        <end position="203"/>
    </location>
</feature>
<dbReference type="AlphaFoldDB" id="A0A814ECP2"/>
<feature type="region of interest" description="Disordered" evidence="5">
    <location>
        <begin position="1"/>
        <end position="69"/>
    </location>
</feature>
<evidence type="ECO:0000256" key="3">
    <source>
        <dbReference type="ARBA" id="ARBA00022989"/>
    </source>
</evidence>
<keyword evidence="3 6" id="KW-1133">Transmembrane helix</keyword>
<dbReference type="GO" id="GO:0016020">
    <property type="term" value="C:membrane"/>
    <property type="evidence" value="ECO:0007669"/>
    <property type="project" value="UniProtKB-SubCell"/>
</dbReference>
<keyword evidence="8" id="KW-1185">Reference proteome</keyword>
<evidence type="ECO:0000256" key="2">
    <source>
        <dbReference type="ARBA" id="ARBA00022692"/>
    </source>
</evidence>
<evidence type="ECO:0000256" key="4">
    <source>
        <dbReference type="ARBA" id="ARBA00023136"/>
    </source>
</evidence>
<reference evidence="7" key="1">
    <citation type="submission" date="2021-02" db="EMBL/GenBank/DDBJ databases">
        <authorList>
            <person name="Nowell W R."/>
        </authorList>
    </citation>
    <scope>NUCLEOTIDE SEQUENCE</scope>
    <source>
        <strain evidence="7">Ploen Becks lab</strain>
    </source>
</reference>
<feature type="transmembrane region" description="Helical" evidence="6">
    <location>
        <begin position="420"/>
        <end position="441"/>
    </location>
</feature>
<organism evidence="7 8">
    <name type="scientific">Brachionus calyciflorus</name>
    <dbReference type="NCBI Taxonomy" id="104777"/>
    <lineage>
        <taxon>Eukaryota</taxon>
        <taxon>Metazoa</taxon>
        <taxon>Spiralia</taxon>
        <taxon>Gnathifera</taxon>
        <taxon>Rotifera</taxon>
        <taxon>Eurotatoria</taxon>
        <taxon>Monogononta</taxon>
        <taxon>Pseudotrocha</taxon>
        <taxon>Ploima</taxon>
        <taxon>Brachionidae</taxon>
        <taxon>Brachionus</taxon>
    </lineage>
</organism>
<evidence type="ECO:0000313" key="8">
    <source>
        <dbReference type="Proteomes" id="UP000663879"/>
    </source>
</evidence>
<keyword evidence="4 6" id="KW-0472">Membrane</keyword>
<evidence type="ECO:0000256" key="6">
    <source>
        <dbReference type="SAM" id="Phobius"/>
    </source>
</evidence>
<evidence type="ECO:0000256" key="1">
    <source>
        <dbReference type="ARBA" id="ARBA00004141"/>
    </source>
</evidence>
<dbReference type="PANTHER" id="PTHR23291">
    <property type="entry name" value="BAX INHIBITOR-RELATED"/>
    <property type="match status" value="1"/>
</dbReference>
<comment type="caution">
    <text evidence="7">The sequence shown here is derived from an EMBL/GenBank/DDBJ whole genome shotgun (WGS) entry which is preliminary data.</text>
</comment>
<dbReference type="GO" id="GO:0043066">
    <property type="term" value="P:negative regulation of apoptotic process"/>
    <property type="evidence" value="ECO:0007669"/>
    <property type="project" value="TreeGrafter"/>
</dbReference>
<protein>
    <submittedName>
        <fullName evidence="7">Uncharacterized protein</fullName>
    </submittedName>
</protein>
<feature type="transmembrane region" description="Helical" evidence="6">
    <location>
        <begin position="392"/>
        <end position="411"/>
    </location>
</feature>
<feature type="transmembrane region" description="Helical" evidence="6">
    <location>
        <begin position="447"/>
        <end position="465"/>
    </location>
</feature>
<proteinExistence type="predicted"/>
<evidence type="ECO:0000256" key="5">
    <source>
        <dbReference type="SAM" id="MobiDB-lite"/>
    </source>
</evidence>